<proteinExistence type="predicted"/>
<organism evidence="1 2">
    <name type="scientific">Camellia lanceoleosa</name>
    <dbReference type="NCBI Taxonomy" id="1840588"/>
    <lineage>
        <taxon>Eukaryota</taxon>
        <taxon>Viridiplantae</taxon>
        <taxon>Streptophyta</taxon>
        <taxon>Embryophyta</taxon>
        <taxon>Tracheophyta</taxon>
        <taxon>Spermatophyta</taxon>
        <taxon>Magnoliopsida</taxon>
        <taxon>eudicotyledons</taxon>
        <taxon>Gunneridae</taxon>
        <taxon>Pentapetalae</taxon>
        <taxon>asterids</taxon>
        <taxon>Ericales</taxon>
        <taxon>Theaceae</taxon>
        <taxon>Camellia</taxon>
    </lineage>
</organism>
<reference evidence="1 2" key="1">
    <citation type="journal article" date="2022" name="Plant J.">
        <title>Chromosome-level genome of Camellia lanceoleosa provides a valuable resource for understanding genome evolution and self-incompatibility.</title>
        <authorList>
            <person name="Gong W."/>
            <person name="Xiao S."/>
            <person name="Wang L."/>
            <person name="Liao Z."/>
            <person name="Chang Y."/>
            <person name="Mo W."/>
            <person name="Hu G."/>
            <person name="Li W."/>
            <person name="Zhao G."/>
            <person name="Zhu H."/>
            <person name="Hu X."/>
            <person name="Ji K."/>
            <person name="Xiang X."/>
            <person name="Song Q."/>
            <person name="Yuan D."/>
            <person name="Jin S."/>
            <person name="Zhang L."/>
        </authorList>
    </citation>
    <scope>NUCLEOTIDE SEQUENCE [LARGE SCALE GENOMIC DNA]</scope>
    <source>
        <strain evidence="1">SQ_2022a</strain>
    </source>
</reference>
<gene>
    <name evidence="1" type="ORF">LOK49_LG01G01537</name>
</gene>
<sequence>NNLNDSSPPSSSSSPSSSLIIVIIIIAFSIIVTVSLYLLIRFIIRHCNNRSFTAVDDVFSTRNNRDDSNRDRRDDSNHDRCLYEQRNSSNDLINSLPLFTFGSITGNIVNGDCAVCLSRFERNDQLRLLPLCCHAFHTDCIDASNQASPLCRSVVYPAKEDILNKIISSTVPEDRGNKFQIDIESVRPRRGRLDSNNGRRSYSICSFDYIVSKCDEVSLDSTHRRGLSNCTLVSKDSFFTGSSRQSNMLVAIDEKLEANRIREDISELFQWFSRV</sequence>
<dbReference type="Proteomes" id="UP001060215">
    <property type="component" value="Chromosome 1"/>
</dbReference>
<feature type="non-terminal residue" evidence="1">
    <location>
        <position position="1"/>
    </location>
</feature>
<comment type="caution">
    <text evidence="1">The sequence shown here is derived from an EMBL/GenBank/DDBJ whole genome shotgun (WGS) entry which is preliminary data.</text>
</comment>
<protein>
    <submittedName>
        <fullName evidence="1">E3 ubiquitin-protein ligase ATL4</fullName>
    </submittedName>
</protein>
<name>A0ACC0IV53_9ERIC</name>
<evidence type="ECO:0000313" key="2">
    <source>
        <dbReference type="Proteomes" id="UP001060215"/>
    </source>
</evidence>
<accession>A0ACC0IV53</accession>
<dbReference type="EMBL" id="CM045758">
    <property type="protein sequence ID" value="KAI8029777.1"/>
    <property type="molecule type" value="Genomic_DNA"/>
</dbReference>
<evidence type="ECO:0000313" key="1">
    <source>
        <dbReference type="EMBL" id="KAI8029777.1"/>
    </source>
</evidence>
<keyword evidence="2" id="KW-1185">Reference proteome</keyword>